<evidence type="ECO:0000256" key="8">
    <source>
        <dbReference type="ARBA" id="ARBA00022741"/>
    </source>
</evidence>
<dbReference type="SUPFAM" id="SSF52172">
    <property type="entry name" value="CheY-like"/>
    <property type="match status" value="1"/>
</dbReference>
<evidence type="ECO:0000256" key="17">
    <source>
        <dbReference type="PROSITE-ProRule" id="PRU00169"/>
    </source>
</evidence>
<dbReference type="SMART" id="SM00448">
    <property type="entry name" value="REC"/>
    <property type="match status" value="1"/>
</dbReference>
<dbReference type="CDD" id="cd16922">
    <property type="entry name" value="HATPase_EvgS-ArcB-TorS-like"/>
    <property type="match status" value="1"/>
</dbReference>
<proteinExistence type="predicted"/>
<dbReference type="PRINTS" id="PR00344">
    <property type="entry name" value="BCTRLSENSOR"/>
</dbReference>
<keyword evidence="10" id="KW-0067">ATP-binding</keyword>
<dbReference type="InterPro" id="IPR036641">
    <property type="entry name" value="HPT_dom_sf"/>
</dbReference>
<keyword evidence="24" id="KW-1185">Reference proteome</keyword>
<dbReference type="CDD" id="cd00088">
    <property type="entry name" value="HPT"/>
    <property type="match status" value="1"/>
</dbReference>
<dbReference type="InterPro" id="IPR054327">
    <property type="entry name" value="His-kinase-like_sensor"/>
</dbReference>
<dbReference type="Pfam" id="PF02518">
    <property type="entry name" value="HATPase_c"/>
    <property type="match status" value="1"/>
</dbReference>
<sequence length="874" mass="94539">MLLDTVVRASADQDHSSLETRSSPARFGLGRVGAWAGPILGLSAIVLIWFSSYYFIAYEEREARQSAFRNATNLASAFEEQLIRTIRSIDQTLLYVREKYVGSSGDFDISLWTQNNPVITGLYFQVSVVDKDGRLLTSNISGPSPGIDLHDREHFRIHASRNVDELFISKPVFGRVSKKMSIQFTRRISLADGSFGGVVVMSMSTDYLADFYRSIDLGEGGVVALVGTDGIVRARTQQADDTVGQSLLQSGLFAAFMRAEYGIYEGASKFDGVDRLIAYRKIRDYPLVVLVGLSHATVFAEVREITADLGIAALLISLGLAAMTVLLWRYQQALMRARDAAEAGTRARMEFLAMMSHEIRTPMNGVVGMSEVLMDAGLTSQQQGFVRTLRDSATHLLHLINDVLDFSKLEAGRVEVERLGFDLHDLVTCSVGILGPAAAEKNLRLEIDIAPNVPRRIVGDPARLRQVLFNLIGNGVKFTEKGGVTVSVGVAPAPAQPDLVRLAFAVRDTGIGISKAGIPRLFKEFTQLDPSIARRFGGTGLGLAICRRLVALMGGTLGVDSEEGKGSTFHFAIDCRIDTVVPGASIDGELPRPHAGDRRDTRILLVEDNEANRQVFIALIGRLGYSADVAATGAEALAICSQRLYDIIFMDVMMPGMDGLAATRAIRKLPPPFCSARIVALTANVLATDRKACLAAGMDDFMAKPVTRADLAARLDWVAGDRRLRDTEFEAPEPVAVDEPVVFDKGIFNDLRDAIGVDGITAVLQVFLAETPGRLSALRRGARQGVGDAVRIEAHTIKSTAASIGFMRLSNVAAALERDAASLSRSALRMKVEGIAAAFETAAVLARARLGGILQQANAEPNQTTGMDHARQAV</sequence>
<dbReference type="CDD" id="cd12915">
    <property type="entry name" value="PDC2_DGC_like"/>
    <property type="match status" value="1"/>
</dbReference>
<evidence type="ECO:0000256" key="15">
    <source>
        <dbReference type="ARBA" id="ARBA00068150"/>
    </source>
</evidence>
<dbReference type="InterPro" id="IPR036097">
    <property type="entry name" value="HisK_dim/P_sf"/>
</dbReference>
<dbReference type="InterPro" id="IPR001789">
    <property type="entry name" value="Sig_transdc_resp-reg_receiver"/>
</dbReference>
<evidence type="ECO:0000256" key="18">
    <source>
        <dbReference type="SAM" id="MobiDB-lite"/>
    </source>
</evidence>
<dbReference type="SUPFAM" id="SSF47226">
    <property type="entry name" value="Histidine-containing phosphotransfer domain, HPT domain"/>
    <property type="match status" value="1"/>
</dbReference>
<evidence type="ECO:0000259" key="20">
    <source>
        <dbReference type="PROSITE" id="PS50109"/>
    </source>
</evidence>
<keyword evidence="5 17" id="KW-0597">Phosphoprotein</keyword>
<comment type="catalytic activity">
    <reaction evidence="1">
        <text>ATP + protein L-histidine = ADP + protein N-phospho-L-histidine.</text>
        <dbReference type="EC" id="2.7.13.3"/>
    </reaction>
</comment>
<dbReference type="Gene3D" id="3.40.50.2300">
    <property type="match status" value="1"/>
</dbReference>
<evidence type="ECO:0000259" key="22">
    <source>
        <dbReference type="PROSITE" id="PS50894"/>
    </source>
</evidence>
<dbReference type="GO" id="GO:0000155">
    <property type="term" value="F:phosphorelay sensor kinase activity"/>
    <property type="evidence" value="ECO:0007669"/>
    <property type="project" value="InterPro"/>
</dbReference>
<feature type="domain" description="Histidine kinase" evidence="20">
    <location>
        <begin position="354"/>
        <end position="577"/>
    </location>
</feature>
<feature type="region of interest" description="Disordered" evidence="18">
    <location>
        <begin position="1"/>
        <end position="21"/>
    </location>
</feature>
<feature type="transmembrane region" description="Helical" evidence="19">
    <location>
        <begin position="32"/>
        <end position="56"/>
    </location>
</feature>
<keyword evidence="9" id="KW-0418">Kinase</keyword>
<dbReference type="SUPFAM" id="SSF47384">
    <property type="entry name" value="Homodimeric domain of signal transducing histidine kinase"/>
    <property type="match status" value="1"/>
</dbReference>
<dbReference type="CDD" id="cd00082">
    <property type="entry name" value="HisKA"/>
    <property type="match status" value="1"/>
</dbReference>
<feature type="modified residue" description="4-aspartylphosphate" evidence="17">
    <location>
        <position position="651"/>
    </location>
</feature>
<dbReference type="SMART" id="SM00387">
    <property type="entry name" value="HATPase_c"/>
    <property type="match status" value="1"/>
</dbReference>
<evidence type="ECO:0000313" key="24">
    <source>
        <dbReference type="Proteomes" id="UP000263993"/>
    </source>
</evidence>
<feature type="domain" description="Response regulatory" evidence="21">
    <location>
        <begin position="602"/>
        <end position="719"/>
    </location>
</feature>
<dbReference type="Gene3D" id="3.30.565.10">
    <property type="entry name" value="Histidine kinase-like ATPase, C-terminal domain"/>
    <property type="match status" value="1"/>
</dbReference>
<feature type="domain" description="HPt" evidence="22">
    <location>
        <begin position="756"/>
        <end position="849"/>
    </location>
</feature>
<dbReference type="FunFam" id="1.10.287.130:FF:000002">
    <property type="entry name" value="Two-component osmosensing histidine kinase"/>
    <property type="match status" value="1"/>
</dbReference>
<evidence type="ECO:0000256" key="10">
    <source>
        <dbReference type="ARBA" id="ARBA00022840"/>
    </source>
</evidence>
<keyword evidence="11 19" id="KW-1133">Transmembrane helix</keyword>
<dbReference type="InterPro" id="IPR003661">
    <property type="entry name" value="HisK_dim/P_dom"/>
</dbReference>
<dbReference type="AlphaFoldDB" id="A0A371BCN3"/>
<dbReference type="SMART" id="SM00388">
    <property type="entry name" value="HisKA"/>
    <property type="match status" value="1"/>
</dbReference>
<gene>
    <name evidence="23" type="ORF">DXH78_12440</name>
</gene>
<evidence type="ECO:0000256" key="6">
    <source>
        <dbReference type="ARBA" id="ARBA00022679"/>
    </source>
</evidence>
<dbReference type="InterPro" id="IPR005467">
    <property type="entry name" value="His_kinase_dom"/>
</dbReference>
<dbReference type="Pfam" id="PF01627">
    <property type="entry name" value="Hpt"/>
    <property type="match status" value="1"/>
</dbReference>
<keyword evidence="7 19" id="KW-0812">Transmembrane</keyword>
<dbReference type="PANTHER" id="PTHR45339">
    <property type="entry name" value="HYBRID SIGNAL TRANSDUCTION HISTIDINE KINASE J"/>
    <property type="match status" value="1"/>
</dbReference>
<dbReference type="InterPro" id="IPR003594">
    <property type="entry name" value="HATPase_dom"/>
</dbReference>
<dbReference type="InterPro" id="IPR036890">
    <property type="entry name" value="HATPase_C_sf"/>
</dbReference>
<dbReference type="PROSITE" id="PS50109">
    <property type="entry name" value="HIS_KIN"/>
    <property type="match status" value="1"/>
</dbReference>
<accession>A0A371BCN3</accession>
<dbReference type="Gene3D" id="1.20.120.160">
    <property type="entry name" value="HPT domain"/>
    <property type="match status" value="1"/>
</dbReference>
<comment type="subcellular location">
    <subcellularLocation>
        <location evidence="2">Cell membrane</location>
        <topology evidence="2">Multi-pass membrane protein</topology>
    </subcellularLocation>
</comment>
<keyword evidence="8" id="KW-0547">Nucleotide-binding</keyword>
<dbReference type="Pfam" id="PF00512">
    <property type="entry name" value="HisKA"/>
    <property type="match status" value="1"/>
</dbReference>
<keyword evidence="4" id="KW-1003">Cell membrane</keyword>
<evidence type="ECO:0000256" key="12">
    <source>
        <dbReference type="ARBA" id="ARBA00023012"/>
    </source>
</evidence>
<dbReference type="InterPro" id="IPR011006">
    <property type="entry name" value="CheY-like_superfamily"/>
</dbReference>
<dbReference type="PROSITE" id="PS50894">
    <property type="entry name" value="HPT"/>
    <property type="match status" value="1"/>
</dbReference>
<dbReference type="OrthoDB" id="9813151at2"/>
<evidence type="ECO:0000256" key="9">
    <source>
        <dbReference type="ARBA" id="ARBA00022777"/>
    </source>
</evidence>
<evidence type="ECO:0000313" key="23">
    <source>
        <dbReference type="EMBL" id="RDV05310.1"/>
    </source>
</evidence>
<evidence type="ECO:0000256" key="19">
    <source>
        <dbReference type="SAM" id="Phobius"/>
    </source>
</evidence>
<evidence type="ECO:0000256" key="13">
    <source>
        <dbReference type="ARBA" id="ARBA00023136"/>
    </source>
</evidence>
<dbReference type="CDD" id="cd17546">
    <property type="entry name" value="REC_hyHK_CKI1_RcsC-like"/>
    <property type="match status" value="1"/>
</dbReference>
<dbReference type="InterPro" id="IPR004358">
    <property type="entry name" value="Sig_transdc_His_kin-like_C"/>
</dbReference>
<evidence type="ECO:0000256" key="4">
    <source>
        <dbReference type="ARBA" id="ARBA00022475"/>
    </source>
</evidence>
<dbReference type="InterPro" id="IPR008207">
    <property type="entry name" value="Sig_transdc_His_kin_Hpt_dom"/>
</dbReference>
<dbReference type="PANTHER" id="PTHR45339:SF1">
    <property type="entry name" value="HYBRID SIGNAL TRANSDUCTION HISTIDINE KINASE J"/>
    <property type="match status" value="1"/>
</dbReference>
<dbReference type="FunFam" id="3.30.565.10:FF:000010">
    <property type="entry name" value="Sensor histidine kinase RcsC"/>
    <property type="match status" value="1"/>
</dbReference>
<evidence type="ECO:0000256" key="11">
    <source>
        <dbReference type="ARBA" id="ARBA00022989"/>
    </source>
</evidence>
<dbReference type="EC" id="2.7.13.3" evidence="3"/>
<dbReference type="PROSITE" id="PS50110">
    <property type="entry name" value="RESPONSE_REGULATORY"/>
    <property type="match status" value="1"/>
</dbReference>
<dbReference type="Gene3D" id="3.30.450.20">
    <property type="entry name" value="PAS domain"/>
    <property type="match status" value="2"/>
</dbReference>
<comment type="subunit">
    <text evidence="14">At low DSF concentrations, interacts with RpfF.</text>
</comment>
<dbReference type="GO" id="GO:0005886">
    <property type="term" value="C:plasma membrane"/>
    <property type="evidence" value="ECO:0007669"/>
    <property type="project" value="UniProtKB-SubCell"/>
</dbReference>
<dbReference type="Pfam" id="PF22588">
    <property type="entry name" value="dCache_1_like"/>
    <property type="match status" value="1"/>
</dbReference>
<dbReference type="RefSeq" id="WP_115517336.1">
    <property type="nucleotide sequence ID" value="NZ_QRGO01000001.1"/>
</dbReference>
<evidence type="ECO:0000256" key="16">
    <source>
        <dbReference type="PROSITE-ProRule" id="PRU00110"/>
    </source>
</evidence>
<dbReference type="Proteomes" id="UP000263993">
    <property type="component" value="Unassembled WGS sequence"/>
</dbReference>
<evidence type="ECO:0000256" key="5">
    <source>
        <dbReference type="ARBA" id="ARBA00022553"/>
    </source>
</evidence>
<feature type="modified residue" description="Phosphohistidine" evidence="16">
    <location>
        <position position="795"/>
    </location>
</feature>
<keyword evidence="12" id="KW-0902">Two-component regulatory system</keyword>
<name>A0A371BCN3_9BRAD</name>
<reference evidence="24" key="1">
    <citation type="submission" date="2018-08" db="EMBL/GenBank/DDBJ databases">
        <authorList>
            <person name="Kim S.-J."/>
            <person name="Jung G.-Y."/>
        </authorList>
    </citation>
    <scope>NUCLEOTIDE SEQUENCE [LARGE SCALE GENOMIC DNA]</scope>
    <source>
        <strain evidence="24">GY_H</strain>
    </source>
</reference>
<evidence type="ECO:0000256" key="1">
    <source>
        <dbReference type="ARBA" id="ARBA00000085"/>
    </source>
</evidence>
<organism evidence="23 24">
    <name type="scientific">Undibacter mobilis</name>
    <dbReference type="NCBI Taxonomy" id="2292256"/>
    <lineage>
        <taxon>Bacteria</taxon>
        <taxon>Pseudomonadati</taxon>
        <taxon>Pseudomonadota</taxon>
        <taxon>Alphaproteobacteria</taxon>
        <taxon>Hyphomicrobiales</taxon>
        <taxon>Nitrobacteraceae</taxon>
        <taxon>Undibacter</taxon>
    </lineage>
</organism>
<dbReference type="SUPFAM" id="SSF55874">
    <property type="entry name" value="ATPase domain of HSP90 chaperone/DNA topoisomerase II/histidine kinase"/>
    <property type="match status" value="1"/>
</dbReference>
<comment type="caution">
    <text evidence="23">The sequence shown here is derived from an EMBL/GenBank/DDBJ whole genome shotgun (WGS) entry which is preliminary data.</text>
</comment>
<evidence type="ECO:0000256" key="2">
    <source>
        <dbReference type="ARBA" id="ARBA00004651"/>
    </source>
</evidence>
<evidence type="ECO:0000256" key="7">
    <source>
        <dbReference type="ARBA" id="ARBA00022692"/>
    </source>
</evidence>
<dbReference type="CDD" id="cd12914">
    <property type="entry name" value="PDC1_DGC_like"/>
    <property type="match status" value="1"/>
</dbReference>
<feature type="transmembrane region" description="Helical" evidence="19">
    <location>
        <begin position="309"/>
        <end position="328"/>
    </location>
</feature>
<evidence type="ECO:0000256" key="3">
    <source>
        <dbReference type="ARBA" id="ARBA00012438"/>
    </source>
</evidence>
<protein>
    <recommendedName>
        <fullName evidence="15">Sensory/regulatory protein RpfC</fullName>
        <ecNumber evidence="3">2.7.13.3</ecNumber>
    </recommendedName>
</protein>
<dbReference type="Gene3D" id="1.10.287.130">
    <property type="match status" value="1"/>
</dbReference>
<dbReference type="Pfam" id="PF00072">
    <property type="entry name" value="Response_reg"/>
    <property type="match status" value="1"/>
</dbReference>
<dbReference type="EMBL" id="QRGO01000001">
    <property type="protein sequence ID" value="RDV05310.1"/>
    <property type="molecule type" value="Genomic_DNA"/>
</dbReference>
<dbReference type="GO" id="GO:0005524">
    <property type="term" value="F:ATP binding"/>
    <property type="evidence" value="ECO:0007669"/>
    <property type="project" value="UniProtKB-KW"/>
</dbReference>
<keyword evidence="13 19" id="KW-0472">Membrane</keyword>
<evidence type="ECO:0000256" key="14">
    <source>
        <dbReference type="ARBA" id="ARBA00064003"/>
    </source>
</evidence>
<evidence type="ECO:0000259" key="21">
    <source>
        <dbReference type="PROSITE" id="PS50110"/>
    </source>
</evidence>
<keyword evidence="6" id="KW-0808">Transferase</keyword>